<dbReference type="SUPFAM" id="SSF52540">
    <property type="entry name" value="P-loop containing nucleoside triphosphate hydrolases"/>
    <property type="match status" value="1"/>
</dbReference>
<dbReference type="Gene3D" id="3.40.50.300">
    <property type="entry name" value="P-loop containing nucleotide triphosphate hydrolases"/>
    <property type="match status" value="1"/>
</dbReference>
<organism evidence="2 3">
    <name type="scientific">Ditylenchus dipsaci</name>
    <dbReference type="NCBI Taxonomy" id="166011"/>
    <lineage>
        <taxon>Eukaryota</taxon>
        <taxon>Metazoa</taxon>
        <taxon>Ecdysozoa</taxon>
        <taxon>Nematoda</taxon>
        <taxon>Chromadorea</taxon>
        <taxon>Rhabditida</taxon>
        <taxon>Tylenchina</taxon>
        <taxon>Tylenchomorpha</taxon>
        <taxon>Sphaerularioidea</taxon>
        <taxon>Anguinidae</taxon>
        <taxon>Anguininae</taxon>
        <taxon>Ditylenchus</taxon>
    </lineage>
</organism>
<dbReference type="WBParaSite" id="jg15620">
    <property type="protein sequence ID" value="jg15620"/>
    <property type="gene ID" value="jg15620"/>
</dbReference>
<proteinExistence type="predicted"/>
<keyword evidence="1" id="KW-0175">Coiled coil</keyword>
<sequence>MVEKGTVEFFEVTTEQILELDTEEPVHSLIITTLDQVGNEGAAFAGKWITELQKQVKQGDVTMRVKDFTVSSDELRLMENYENHLVDKMDYSFMAERFRNMSSIIRSSNDQEVDMNQAQNKEFKQLRNQLRQDTNINKSQQTAVERYLDPRLAVLALMAPGGTGKTRTIGILVKYL</sequence>
<dbReference type="Proteomes" id="UP000887574">
    <property type="component" value="Unplaced"/>
</dbReference>
<feature type="coiled-coil region" evidence="1">
    <location>
        <begin position="109"/>
        <end position="136"/>
    </location>
</feature>
<dbReference type="InterPro" id="IPR027417">
    <property type="entry name" value="P-loop_NTPase"/>
</dbReference>
<evidence type="ECO:0000313" key="3">
    <source>
        <dbReference type="WBParaSite" id="jg15620"/>
    </source>
</evidence>
<name>A0A915D5J2_9BILA</name>
<dbReference type="AlphaFoldDB" id="A0A915D5J2"/>
<keyword evidence="2" id="KW-1185">Reference proteome</keyword>
<protein>
    <submittedName>
        <fullName evidence="3">DNA helicase</fullName>
    </submittedName>
</protein>
<evidence type="ECO:0000313" key="2">
    <source>
        <dbReference type="Proteomes" id="UP000887574"/>
    </source>
</evidence>
<accession>A0A915D5J2</accession>
<evidence type="ECO:0000256" key="1">
    <source>
        <dbReference type="SAM" id="Coils"/>
    </source>
</evidence>
<reference evidence="3" key="1">
    <citation type="submission" date="2022-11" db="UniProtKB">
        <authorList>
            <consortium name="WormBaseParasite"/>
        </authorList>
    </citation>
    <scope>IDENTIFICATION</scope>
</reference>